<feature type="transmembrane region" description="Helical" evidence="8">
    <location>
        <begin position="292"/>
        <end position="310"/>
    </location>
</feature>
<feature type="transmembrane region" description="Helical" evidence="8">
    <location>
        <begin position="346"/>
        <end position="366"/>
    </location>
</feature>
<dbReference type="PANTHER" id="PTHR33908">
    <property type="entry name" value="MANNOSYLTRANSFERASE YKCB-RELATED"/>
    <property type="match status" value="1"/>
</dbReference>
<keyword evidence="6 8" id="KW-1133">Transmembrane helix</keyword>
<keyword evidence="4" id="KW-0808">Transferase</keyword>
<dbReference type="GO" id="GO:0016763">
    <property type="term" value="F:pentosyltransferase activity"/>
    <property type="evidence" value="ECO:0007669"/>
    <property type="project" value="TreeGrafter"/>
</dbReference>
<dbReference type="GO" id="GO:0009103">
    <property type="term" value="P:lipopolysaccharide biosynthetic process"/>
    <property type="evidence" value="ECO:0007669"/>
    <property type="project" value="UniProtKB-ARBA"/>
</dbReference>
<evidence type="ECO:0000256" key="5">
    <source>
        <dbReference type="ARBA" id="ARBA00022692"/>
    </source>
</evidence>
<dbReference type="AlphaFoldDB" id="A0A916XZ94"/>
<evidence type="ECO:0000256" key="7">
    <source>
        <dbReference type="ARBA" id="ARBA00023136"/>
    </source>
</evidence>
<feature type="transmembrane region" description="Helical" evidence="8">
    <location>
        <begin position="203"/>
        <end position="222"/>
    </location>
</feature>
<keyword evidence="11" id="KW-1185">Reference proteome</keyword>
<evidence type="ECO:0000256" key="4">
    <source>
        <dbReference type="ARBA" id="ARBA00022679"/>
    </source>
</evidence>
<name>A0A916XZ94_9FLAO</name>
<keyword evidence="2" id="KW-1003">Cell membrane</keyword>
<dbReference type="Proteomes" id="UP000625735">
    <property type="component" value="Unassembled WGS sequence"/>
</dbReference>
<feature type="transmembrane region" description="Helical" evidence="8">
    <location>
        <begin position="251"/>
        <end position="271"/>
    </location>
</feature>
<evidence type="ECO:0000256" key="8">
    <source>
        <dbReference type="SAM" id="Phobius"/>
    </source>
</evidence>
<sequence length="609" mass="71198">MKKFFQDNYILVAILFIATILRLFHLNFQSLWLDEIFTLSISNPELTSQEFFDEMHLREGFPYLYFYILKVFYFIFGYSEWTARLVSALAGVGGVYAIYLMGKELINKNTGLIAALLVAFNEYHIFISQDARPYTLYFFTVILSFYSLVLFLKNQNLKNALLYGLFTALLLNTNFFGLLNVFTQMCIILFYFTIVNRSEKINLLKNSLIAGVIALLLFLPNYKLFLKLFGLKSFWVPAPQPDTISNLLIEFLGNFEVTRFIFLMLFIYYIITVFNDKSEFRFSKIKENKQHFSFVLFFGWFGIFSAFLLIKSYTDISLMLPRYFVSITPVLFLVLAIPIDRIKNKMVRFTIVLSIITLCLINLFVIKEHYTKVSKTQFREITQEILNKNEKNDKIVSNWAWLFNYYFKLTTQKNTIESSLEVYVQNMMNGKVDNGSFWYVDANQRPYGISPNLENYLNENFIVKENLEYFDTWAKYYVSKNQNNSFLNLNNFKPSLFDGSGAMVFVENMTSSYPVFTLEKGNYIITINGVSLPAEPLNNENAHFKFLINNKIINDFYLDNNLSNKGVSFSYKQEENSRVKVAIEFDNDAFVDGIDRNAIIHSIKIEKSN</sequence>
<feature type="transmembrane region" description="Helical" evidence="8">
    <location>
        <begin position="134"/>
        <end position="152"/>
    </location>
</feature>
<evidence type="ECO:0000313" key="10">
    <source>
        <dbReference type="EMBL" id="GGD22667.1"/>
    </source>
</evidence>
<feature type="transmembrane region" description="Helical" evidence="8">
    <location>
        <begin position="322"/>
        <end position="339"/>
    </location>
</feature>
<feature type="transmembrane region" description="Helical" evidence="8">
    <location>
        <begin position="108"/>
        <end position="127"/>
    </location>
</feature>
<evidence type="ECO:0000259" key="9">
    <source>
        <dbReference type="Pfam" id="PF13231"/>
    </source>
</evidence>
<feature type="transmembrane region" description="Helical" evidence="8">
    <location>
        <begin position="60"/>
        <end position="78"/>
    </location>
</feature>
<gene>
    <name evidence="10" type="ORF">GCM10011343_11070</name>
</gene>
<proteinExistence type="predicted"/>
<evidence type="ECO:0000313" key="11">
    <source>
        <dbReference type="Proteomes" id="UP000625735"/>
    </source>
</evidence>
<organism evidence="10 11">
    <name type="scientific">Flavobacterium orientale</name>
    <dbReference type="NCBI Taxonomy" id="1756020"/>
    <lineage>
        <taxon>Bacteria</taxon>
        <taxon>Pseudomonadati</taxon>
        <taxon>Bacteroidota</taxon>
        <taxon>Flavobacteriia</taxon>
        <taxon>Flavobacteriales</taxon>
        <taxon>Flavobacteriaceae</taxon>
        <taxon>Flavobacterium</taxon>
    </lineage>
</organism>
<evidence type="ECO:0000256" key="6">
    <source>
        <dbReference type="ARBA" id="ARBA00022989"/>
    </source>
</evidence>
<keyword evidence="7 8" id="KW-0472">Membrane</keyword>
<evidence type="ECO:0000256" key="3">
    <source>
        <dbReference type="ARBA" id="ARBA00022676"/>
    </source>
</evidence>
<dbReference type="GO" id="GO:0005886">
    <property type="term" value="C:plasma membrane"/>
    <property type="evidence" value="ECO:0007669"/>
    <property type="project" value="UniProtKB-SubCell"/>
</dbReference>
<dbReference type="Pfam" id="PF13231">
    <property type="entry name" value="PMT_2"/>
    <property type="match status" value="1"/>
</dbReference>
<keyword evidence="3" id="KW-0328">Glycosyltransferase</keyword>
<protein>
    <recommendedName>
        <fullName evidence="9">Glycosyltransferase RgtA/B/C/D-like domain-containing protein</fullName>
    </recommendedName>
</protein>
<feature type="transmembrane region" description="Helical" evidence="8">
    <location>
        <begin position="164"/>
        <end position="191"/>
    </location>
</feature>
<comment type="subcellular location">
    <subcellularLocation>
        <location evidence="1">Cell membrane</location>
        <topology evidence="1">Multi-pass membrane protein</topology>
    </subcellularLocation>
</comment>
<evidence type="ECO:0000256" key="2">
    <source>
        <dbReference type="ARBA" id="ARBA00022475"/>
    </source>
</evidence>
<reference evidence="10" key="1">
    <citation type="journal article" date="2014" name="Int. J. Syst. Evol. Microbiol.">
        <title>Complete genome sequence of Corynebacterium casei LMG S-19264T (=DSM 44701T), isolated from a smear-ripened cheese.</title>
        <authorList>
            <consortium name="US DOE Joint Genome Institute (JGI-PGF)"/>
            <person name="Walter F."/>
            <person name="Albersmeier A."/>
            <person name="Kalinowski J."/>
            <person name="Ruckert C."/>
        </authorList>
    </citation>
    <scope>NUCLEOTIDE SEQUENCE</scope>
    <source>
        <strain evidence="10">CGMCC 1.12506</strain>
    </source>
</reference>
<dbReference type="InterPro" id="IPR038731">
    <property type="entry name" value="RgtA/B/C-like"/>
</dbReference>
<dbReference type="PANTHER" id="PTHR33908:SF11">
    <property type="entry name" value="MEMBRANE PROTEIN"/>
    <property type="match status" value="1"/>
</dbReference>
<evidence type="ECO:0000256" key="1">
    <source>
        <dbReference type="ARBA" id="ARBA00004651"/>
    </source>
</evidence>
<feature type="domain" description="Glycosyltransferase RgtA/B/C/D-like" evidence="9">
    <location>
        <begin position="62"/>
        <end position="221"/>
    </location>
</feature>
<accession>A0A916XZ94</accession>
<dbReference type="InterPro" id="IPR050297">
    <property type="entry name" value="LipidA_mod_glycosyltrf_83"/>
</dbReference>
<dbReference type="RefSeq" id="WP_188361540.1">
    <property type="nucleotide sequence ID" value="NZ_BMFG01000003.1"/>
</dbReference>
<feature type="transmembrane region" description="Helical" evidence="8">
    <location>
        <begin position="85"/>
        <end position="102"/>
    </location>
</feature>
<keyword evidence="5 8" id="KW-0812">Transmembrane</keyword>
<comment type="caution">
    <text evidence="10">The sequence shown here is derived from an EMBL/GenBank/DDBJ whole genome shotgun (WGS) entry which is preliminary data.</text>
</comment>
<feature type="transmembrane region" description="Helical" evidence="8">
    <location>
        <begin position="9"/>
        <end position="28"/>
    </location>
</feature>
<dbReference type="EMBL" id="BMFG01000003">
    <property type="protein sequence ID" value="GGD22667.1"/>
    <property type="molecule type" value="Genomic_DNA"/>
</dbReference>
<reference evidence="10" key="2">
    <citation type="submission" date="2020-09" db="EMBL/GenBank/DDBJ databases">
        <authorList>
            <person name="Sun Q."/>
            <person name="Zhou Y."/>
        </authorList>
    </citation>
    <scope>NUCLEOTIDE SEQUENCE</scope>
    <source>
        <strain evidence="10">CGMCC 1.12506</strain>
    </source>
</reference>